<dbReference type="AlphaFoldDB" id="A0A347UJR6"/>
<dbReference type="RefSeq" id="WP_118943747.1">
    <property type="nucleotide sequence ID" value="NZ_CP032125.1"/>
</dbReference>
<accession>A0A347UJR6</accession>
<dbReference type="Proteomes" id="UP000261704">
    <property type="component" value="Chromosome"/>
</dbReference>
<dbReference type="Pfam" id="PF09898">
    <property type="entry name" value="DUF2125"/>
    <property type="match status" value="1"/>
</dbReference>
<evidence type="ECO:0000313" key="3">
    <source>
        <dbReference type="Proteomes" id="UP000261704"/>
    </source>
</evidence>
<dbReference type="KEGG" id="pamo:BAR1_14835"/>
<evidence type="ECO:0000256" key="1">
    <source>
        <dbReference type="SAM" id="SignalP"/>
    </source>
</evidence>
<dbReference type="OrthoDB" id="7791409at2"/>
<dbReference type="EMBL" id="CP032125">
    <property type="protein sequence ID" value="AXX99094.1"/>
    <property type="molecule type" value="Genomic_DNA"/>
</dbReference>
<keyword evidence="3" id="KW-1185">Reference proteome</keyword>
<protein>
    <submittedName>
        <fullName evidence="2">DUF2125 domain-containing protein</fullName>
    </submittedName>
</protein>
<name>A0A347UJR6_9RHOB</name>
<feature type="signal peptide" evidence="1">
    <location>
        <begin position="1"/>
        <end position="24"/>
    </location>
</feature>
<gene>
    <name evidence="2" type="ORF">BAR1_14835</name>
</gene>
<evidence type="ECO:0000313" key="2">
    <source>
        <dbReference type="EMBL" id="AXX99094.1"/>
    </source>
</evidence>
<dbReference type="InterPro" id="IPR018666">
    <property type="entry name" value="DUF2125"/>
</dbReference>
<organism evidence="2 3">
    <name type="scientific">Profundibacter amoris</name>
    <dbReference type="NCBI Taxonomy" id="2171755"/>
    <lineage>
        <taxon>Bacteria</taxon>
        <taxon>Pseudomonadati</taxon>
        <taxon>Pseudomonadota</taxon>
        <taxon>Alphaproteobacteria</taxon>
        <taxon>Rhodobacterales</taxon>
        <taxon>Paracoccaceae</taxon>
        <taxon>Profundibacter</taxon>
    </lineage>
</organism>
<sequence length="501" mass="52604">MTNWKTIGGSAVFITLMGSTASVAEITSQEVWNDWSQYLSGFGYEVTATPDITSDSVVVNSLMIAMPLPDDGGMVKVDFGKISFMDQGDGTVAVILPDQKPIAISVDNNFSVTLNYDTTGMSMVVSGAADDMTYTYSAPKVAISIADLVIEGEKIDTAKLDLILSDVAGQSTSKMAGLRNIVQAMSAASLTYDFALAEPGGGDFAMTVKGAMSDLKMESDSSIPADVDFAKMSEALNNGFAAKGSFSWGAGGYEFTSKDRGNSVTGSSTSDSGSLNFALDREMINYGGTTTGTKSSFTSSDLPFPVDITIAEAAFNLLMPAGPSDDPKDLNLTVKLADFNVNDMIWGMADPMGKLPHDPLTFILDVDGKANWFIDIMDPESMASGDVDIPGALHELTLNALQLKVAGADLTGNGAFTFNNDDLETFDGIPAPTGEINLKLVGANALLDNLVAMGLLPEDQAMGVRMMAGMFTVAGEGDDTLTSNIEVNGDGSILANGQRIK</sequence>
<feature type="chain" id="PRO_5016865704" evidence="1">
    <location>
        <begin position="25"/>
        <end position="501"/>
    </location>
</feature>
<reference evidence="2 3" key="1">
    <citation type="submission" date="2018-09" db="EMBL/GenBank/DDBJ databases">
        <title>Profundibacter amoris BAR1 gen. nov., sp. nov., a new member of the Roseobacter clade isolated at Lokis Castle Vent Field on the Arctic Mid-Oceanic Ridge.</title>
        <authorList>
            <person name="Le Moine Bauer S."/>
            <person name="Sjoeberg A.G."/>
            <person name="L'Haridon S."/>
            <person name="Stokke R."/>
            <person name="Roalkvam I."/>
            <person name="Steen I.H."/>
            <person name="Dahle H."/>
        </authorList>
    </citation>
    <scope>NUCLEOTIDE SEQUENCE [LARGE SCALE GENOMIC DNA]</scope>
    <source>
        <strain evidence="2 3">BAR1</strain>
    </source>
</reference>
<proteinExistence type="predicted"/>
<keyword evidence="1" id="KW-0732">Signal</keyword>